<evidence type="ECO:0000256" key="2">
    <source>
        <dbReference type="ARBA" id="ARBA00009613"/>
    </source>
</evidence>
<evidence type="ECO:0000256" key="11">
    <source>
        <dbReference type="ARBA" id="ARBA00038291"/>
    </source>
</evidence>
<dbReference type="InterPro" id="IPR022383">
    <property type="entry name" value="Lactate/malate_DH_C"/>
</dbReference>
<dbReference type="InterPro" id="IPR036085">
    <property type="entry name" value="PAZ_dom_sf"/>
</dbReference>
<dbReference type="NCBIfam" id="TIGR01759">
    <property type="entry name" value="MalateDH-SF1"/>
    <property type="match status" value="1"/>
</dbReference>
<comment type="similarity">
    <text evidence="2">Belongs to the LDH/MDH superfamily. MDH type 2 family.</text>
</comment>
<dbReference type="SUPFAM" id="SSF101690">
    <property type="entry name" value="PAZ domain"/>
    <property type="match status" value="1"/>
</dbReference>
<dbReference type="Gene3D" id="3.30.420.10">
    <property type="entry name" value="Ribonuclease H-like superfamily/Ribonuclease H"/>
    <property type="match status" value="2"/>
</dbReference>
<evidence type="ECO:0000256" key="6">
    <source>
        <dbReference type="ARBA" id="ARBA00022490"/>
    </source>
</evidence>
<dbReference type="Gene3D" id="3.40.50.720">
    <property type="entry name" value="NAD(P)-binding Rossmann-like Domain"/>
    <property type="match status" value="1"/>
</dbReference>
<dbReference type="FunFam" id="2.170.260.10:FF:000003">
    <property type="entry name" value="Piwi-like RNA-mediated gene silencing 2"/>
    <property type="match status" value="1"/>
</dbReference>
<dbReference type="SUPFAM" id="SSF53098">
    <property type="entry name" value="Ribonuclease H-like"/>
    <property type="match status" value="1"/>
</dbReference>
<evidence type="ECO:0000259" key="13">
    <source>
        <dbReference type="PROSITE" id="PS50822"/>
    </source>
</evidence>
<dbReference type="Pfam" id="PF02866">
    <property type="entry name" value="Ldh_1_C"/>
    <property type="match status" value="1"/>
</dbReference>
<dbReference type="SMART" id="SM00950">
    <property type="entry name" value="Piwi"/>
    <property type="match status" value="1"/>
</dbReference>
<dbReference type="SUPFAM" id="SSF56327">
    <property type="entry name" value="LDH C-terminal domain-like"/>
    <property type="match status" value="1"/>
</dbReference>
<feature type="domain" description="Piwi" evidence="13">
    <location>
        <begin position="873"/>
        <end position="1069"/>
    </location>
</feature>
<dbReference type="InterPro" id="IPR001236">
    <property type="entry name" value="Lactate/malate_DH_N"/>
</dbReference>
<dbReference type="PROSITE" id="PS00068">
    <property type="entry name" value="MDH"/>
    <property type="match status" value="1"/>
</dbReference>
<dbReference type="GO" id="GO:0003723">
    <property type="term" value="F:RNA binding"/>
    <property type="evidence" value="ECO:0007669"/>
    <property type="project" value="UniProtKB-KW"/>
</dbReference>
<feature type="domain" description="PAZ" evidence="12">
    <location>
        <begin position="598"/>
        <end position="707"/>
    </location>
</feature>
<feature type="domain" description="Piwi" evidence="13">
    <location>
        <begin position="1070"/>
        <end position="1106"/>
    </location>
</feature>
<evidence type="ECO:0000256" key="7">
    <source>
        <dbReference type="ARBA" id="ARBA00022884"/>
    </source>
</evidence>
<evidence type="ECO:0000259" key="12">
    <source>
        <dbReference type="PROSITE" id="PS50821"/>
    </source>
</evidence>
<keyword evidence="7" id="KW-0694">RNA-binding</keyword>
<name>A0ABD1DB90_CULPP</name>
<dbReference type="InterPro" id="IPR036397">
    <property type="entry name" value="RNaseH_sf"/>
</dbReference>
<dbReference type="InterPro" id="IPR036291">
    <property type="entry name" value="NAD(P)-bd_dom_sf"/>
</dbReference>
<evidence type="ECO:0000256" key="4">
    <source>
        <dbReference type="ARBA" id="ARBA00019899"/>
    </source>
</evidence>
<keyword evidence="8" id="KW-0560">Oxidoreductase</keyword>
<dbReference type="InterPro" id="IPR001252">
    <property type="entry name" value="Malate_DH_AS"/>
</dbReference>
<dbReference type="InterPro" id="IPR003165">
    <property type="entry name" value="Piwi"/>
</dbReference>
<dbReference type="GO" id="GO:0061157">
    <property type="term" value="P:mRNA destabilization"/>
    <property type="evidence" value="ECO:0007669"/>
    <property type="project" value="UniProtKB-ARBA"/>
</dbReference>
<dbReference type="InterPro" id="IPR011274">
    <property type="entry name" value="Malate_DH_NAD-dep_euk"/>
</dbReference>
<proteinExistence type="inferred from homology"/>
<dbReference type="PROSITE" id="PS50821">
    <property type="entry name" value="PAZ"/>
    <property type="match status" value="1"/>
</dbReference>
<evidence type="ECO:0000256" key="1">
    <source>
        <dbReference type="ARBA" id="ARBA00004496"/>
    </source>
</evidence>
<keyword evidence="15" id="KW-1185">Reference proteome</keyword>
<keyword evidence="6" id="KW-0963">Cytoplasm</keyword>
<dbReference type="EMBL" id="JBEHCU010006537">
    <property type="protein sequence ID" value="KAL1396886.1"/>
    <property type="molecule type" value="Genomic_DNA"/>
</dbReference>
<dbReference type="CDD" id="cd02845">
    <property type="entry name" value="PAZ_piwi_like"/>
    <property type="match status" value="1"/>
</dbReference>
<dbReference type="InterPro" id="IPR015955">
    <property type="entry name" value="Lactate_DH/Glyco_Ohase_4_C"/>
</dbReference>
<dbReference type="GO" id="GO:0004521">
    <property type="term" value="F:RNA endonuclease activity"/>
    <property type="evidence" value="ECO:0007669"/>
    <property type="project" value="UniProtKB-ARBA"/>
</dbReference>
<evidence type="ECO:0000256" key="3">
    <source>
        <dbReference type="ARBA" id="ARBA00012995"/>
    </source>
</evidence>
<gene>
    <name evidence="14" type="ORF">pipiens_010185</name>
</gene>
<evidence type="ECO:0000313" key="15">
    <source>
        <dbReference type="Proteomes" id="UP001562425"/>
    </source>
</evidence>
<sequence>MSEPIRVVVTGAAGQIAYSLLYMIAKGDVFGPNQKLILHLLDIPPMMGVLEGVVMELADCALPLLAGVVPTADPAVGFKDVSAAFLVGAMPRKQGMERKDLLSANVKIFKVQGEALNNVAKKDVKVLVVGNPANTNALICSHYAPSIPKENFTAMTRLDQNRAQAQLAARLSVGIDRVRNVIIWGNHSSTQYPDAKNATVDGKSVVEAIANNDYLNAEFVETVQKRGAAVINARKMSSAMSAAKAASDHMRDWFAGTKDGEFVSMGVVSDGSYGTPKDIVFSFPVQIKDGKWTIKQGLAVDDFARGKLDATAAELLEEKEEAMAVVNRLSRKCLTVSTIGIARGRVDTPIVTRDVAVPVDILVRLIAVRVVTVAKDVEVGNIPRVVATVMAAEIVTGNGEEAAVAVGKVVEVAMSEVAVEDVVVHMATHYEPEERMPRPSMEQPDRRSNYTYRVDFSPQCASSRLMQGLINEHKKIFGGFLFDGTQLFMVNKLRSDQLTLQSRHERTGDVYQLRIIHTGSVDMTNETGIQVLNLILRRAMAGLNLQLVGRNLFDAAAKIAIREYQIELWPGYITSIRQHERDILVCCEIAHKTMRMQTCYDILRDCQKHDRNYKDSFKRAVLGVVVLTGYNNKTYTINDVTFDTTPESTFDTKAGKTSFVEYYKQKYNIRIRDPHQPMLLSRAKKRDLRAGGSELMALVPELCQMTGLTDQMRSDFRMMRAMADHTRLNPDRRIERLETFNKRLQTSPESMEVFKTWQMELDRRLVEVPGRLLPQEMIFFSTTANGVQAGEQADWTAHFRNNPMFATVRLNRWYLIVPNRATREANDFLGCMIQAARGMRFEISNCEIVTIPDDNPGTYVRTLDNILNKDPQLIMCVVTNNKADRYTAIKKKCCVDRAIPTQVMVQKTITPKGGNVRTLMSVATKVVIQMNCKLGGVPWKVKIPLNGLMTIGFDVCHDAKDKSKSFGAMVATLDHDNKGTPKFFSTVSQHTHGEEISNYLPINTVKALNEYRKEFGELPKRIIFYRDGVGEGQLHYIYEHEVKSIVDKLNQIYKSAGIDQDVLLTFFIMLSYKQCHLYYNWSGTTRVPAVCQYAHKLSFLVAQFLHQAPSNLLEKKLFFL</sequence>
<keyword evidence="9" id="KW-0520">NAD</keyword>
<dbReference type="PANTHER" id="PTHR23382">
    <property type="entry name" value="MALATE DEHYDROGENASE"/>
    <property type="match status" value="1"/>
</dbReference>
<dbReference type="Gene3D" id="2.170.260.10">
    <property type="entry name" value="paz domain"/>
    <property type="match status" value="1"/>
</dbReference>
<dbReference type="CDD" id="cd04658">
    <property type="entry name" value="Piwi_piwi-like_Euk"/>
    <property type="match status" value="1"/>
</dbReference>
<dbReference type="FunFam" id="3.40.50.720:FF:000010">
    <property type="entry name" value="Malate dehydrogenase"/>
    <property type="match status" value="1"/>
</dbReference>
<dbReference type="Proteomes" id="UP001562425">
    <property type="component" value="Unassembled WGS sequence"/>
</dbReference>
<dbReference type="Pfam" id="PF00056">
    <property type="entry name" value="Ldh_1_N"/>
    <property type="match status" value="1"/>
</dbReference>
<dbReference type="GO" id="GO:0034587">
    <property type="term" value="P:piRNA processing"/>
    <property type="evidence" value="ECO:0007669"/>
    <property type="project" value="UniProtKB-ARBA"/>
</dbReference>
<dbReference type="InterPro" id="IPR003100">
    <property type="entry name" value="PAZ_dom"/>
</dbReference>
<dbReference type="Pfam" id="PF02171">
    <property type="entry name" value="Piwi"/>
    <property type="match status" value="2"/>
</dbReference>
<dbReference type="Pfam" id="PF23278">
    <property type="entry name" value="Piwi_N"/>
    <property type="match status" value="1"/>
</dbReference>
<comment type="subcellular location">
    <subcellularLocation>
        <location evidence="1">Cytoplasm</location>
    </subcellularLocation>
</comment>
<dbReference type="PROSITE" id="PS50822">
    <property type="entry name" value="PIWI"/>
    <property type="match status" value="2"/>
</dbReference>
<dbReference type="GO" id="GO:0035194">
    <property type="term" value="P:regulatory ncRNA-mediated post-transcriptional gene silencing"/>
    <property type="evidence" value="ECO:0007669"/>
    <property type="project" value="UniProtKB-ARBA"/>
</dbReference>
<dbReference type="InterPro" id="IPR010945">
    <property type="entry name" value="Malate_DH_type2"/>
</dbReference>
<keyword evidence="5" id="KW-0217">Developmental protein</keyword>
<dbReference type="AlphaFoldDB" id="A0ABD1DB90"/>
<dbReference type="NCBIfam" id="TIGR01758">
    <property type="entry name" value="MDH_euk_cyt"/>
    <property type="match status" value="1"/>
</dbReference>
<reference evidence="14 15" key="1">
    <citation type="submission" date="2024-05" db="EMBL/GenBank/DDBJ databases">
        <title>Culex pipiens pipiens assembly and annotation.</title>
        <authorList>
            <person name="Alout H."/>
            <person name="Durand T."/>
        </authorList>
    </citation>
    <scope>NUCLEOTIDE SEQUENCE [LARGE SCALE GENOMIC DNA]</scope>
    <source>
        <strain evidence="14">HA-2024</strain>
        <tissue evidence="14">Whole body</tissue>
    </source>
</reference>
<dbReference type="EC" id="1.1.1.37" evidence="3"/>
<dbReference type="GO" id="GO:0043186">
    <property type="term" value="C:P granule"/>
    <property type="evidence" value="ECO:0007669"/>
    <property type="project" value="UniProtKB-ARBA"/>
</dbReference>
<comment type="similarity">
    <text evidence="11">Belongs to the argonaute family. Piwi subfamily.</text>
</comment>
<dbReference type="Gene3D" id="3.90.110.10">
    <property type="entry name" value="Lactate dehydrogenase/glycoside hydrolase, family 4, C-terminal"/>
    <property type="match status" value="1"/>
</dbReference>
<evidence type="ECO:0000256" key="10">
    <source>
        <dbReference type="ARBA" id="ARBA00023158"/>
    </source>
</evidence>
<dbReference type="Pfam" id="PF02170">
    <property type="entry name" value="PAZ"/>
    <property type="match status" value="1"/>
</dbReference>
<evidence type="ECO:0000313" key="14">
    <source>
        <dbReference type="EMBL" id="KAL1396886.1"/>
    </source>
</evidence>
<dbReference type="Gene3D" id="3.40.50.2300">
    <property type="match status" value="1"/>
</dbReference>
<evidence type="ECO:0000256" key="8">
    <source>
        <dbReference type="ARBA" id="ARBA00023002"/>
    </source>
</evidence>
<dbReference type="FunFam" id="3.90.110.10:FF:000002">
    <property type="entry name" value="Malate dehydrogenase"/>
    <property type="match status" value="1"/>
</dbReference>
<dbReference type="NCBIfam" id="NF003916">
    <property type="entry name" value="PRK05442.1"/>
    <property type="match status" value="1"/>
</dbReference>
<comment type="caution">
    <text evidence="14">The sequence shown here is derived from an EMBL/GenBank/DDBJ whole genome shotgun (WGS) entry which is preliminary data.</text>
</comment>
<evidence type="ECO:0000256" key="5">
    <source>
        <dbReference type="ARBA" id="ARBA00022473"/>
    </source>
</evidence>
<dbReference type="CDD" id="cd01336">
    <property type="entry name" value="MDH_cytoplasmic_cytosolic"/>
    <property type="match status" value="1"/>
</dbReference>
<evidence type="ECO:0000256" key="9">
    <source>
        <dbReference type="ARBA" id="ARBA00023027"/>
    </source>
</evidence>
<accession>A0ABD1DB90</accession>
<dbReference type="HAMAP" id="MF_01517">
    <property type="entry name" value="Malate_dehydrog_2"/>
    <property type="match status" value="1"/>
</dbReference>
<dbReference type="SUPFAM" id="SSF51735">
    <property type="entry name" value="NAD(P)-binding Rossmann-fold domains"/>
    <property type="match status" value="1"/>
</dbReference>
<keyword evidence="10" id="KW-0943">RNA-mediated gene silencing</keyword>
<dbReference type="SMART" id="SM00949">
    <property type="entry name" value="PAZ"/>
    <property type="match status" value="1"/>
</dbReference>
<organism evidence="14 15">
    <name type="scientific">Culex pipiens pipiens</name>
    <name type="common">Northern house mosquito</name>
    <dbReference type="NCBI Taxonomy" id="38569"/>
    <lineage>
        <taxon>Eukaryota</taxon>
        <taxon>Metazoa</taxon>
        <taxon>Ecdysozoa</taxon>
        <taxon>Arthropoda</taxon>
        <taxon>Hexapoda</taxon>
        <taxon>Insecta</taxon>
        <taxon>Pterygota</taxon>
        <taxon>Neoptera</taxon>
        <taxon>Endopterygota</taxon>
        <taxon>Diptera</taxon>
        <taxon>Nematocera</taxon>
        <taxon>Culicoidea</taxon>
        <taxon>Culicidae</taxon>
        <taxon>Culicinae</taxon>
        <taxon>Culicini</taxon>
        <taxon>Culex</taxon>
        <taxon>Culex</taxon>
    </lineage>
</organism>
<dbReference type="GO" id="GO:0030060">
    <property type="term" value="F:L-malate dehydrogenase (NAD+) activity"/>
    <property type="evidence" value="ECO:0007669"/>
    <property type="project" value="UniProtKB-EC"/>
</dbReference>
<protein>
    <recommendedName>
        <fullName evidence="4">Malate dehydrogenase, cytoplasmic</fullName>
        <ecNumber evidence="3">1.1.1.37</ecNumber>
    </recommendedName>
</protein>
<dbReference type="InterPro" id="IPR012337">
    <property type="entry name" value="RNaseH-like_sf"/>
</dbReference>